<dbReference type="Pfam" id="PF03101">
    <property type="entry name" value="FAR1"/>
    <property type="match status" value="1"/>
</dbReference>
<accession>A0ABR0UR62</accession>
<dbReference type="InterPro" id="IPR004330">
    <property type="entry name" value="FAR1_DNA_bnd_dom"/>
</dbReference>
<keyword evidence="3" id="KW-0862">Zinc</keyword>
<dbReference type="Proteomes" id="UP001318860">
    <property type="component" value="Unassembled WGS sequence"/>
</dbReference>
<feature type="region of interest" description="Disordered" evidence="5">
    <location>
        <begin position="288"/>
        <end position="326"/>
    </location>
</feature>
<sequence length="326" mass="37000">MHFRTLEAGIQFYKDYGLCSGFDVRRSTTKKFKNEDIRVQYVVCNREGYKNSKKPIPGEASEHDGNVPKQGARKRASNRVGCNARCIFEYTSAGSYKHASLVYKHAIFYEVSKEIKEACYHCSVIQINDNTNEISYTIKEESGVFQVTKCKIDASAKCSCKLFEQMRLLCRHIFVILKDCDEIPAPYLAARWMKATSFNSHSKNGHMYQFPGGIEAARTLNTLWADFHSCIGLAQGDIEKLSSLSRIISNEKAKLLEEQHETTVPNKQSVMETYCGSTSQLHISVLPPKQAKNKGSGSHLKSRLQSQREKAIKASTKLKKKMWDMR</sequence>
<evidence type="ECO:0000259" key="6">
    <source>
        <dbReference type="PROSITE" id="PS50966"/>
    </source>
</evidence>
<proteinExistence type="predicted"/>
<evidence type="ECO:0000256" key="1">
    <source>
        <dbReference type="ARBA" id="ARBA00022723"/>
    </source>
</evidence>
<name>A0ABR0UR62_REHGL</name>
<evidence type="ECO:0000256" key="5">
    <source>
        <dbReference type="SAM" id="MobiDB-lite"/>
    </source>
</evidence>
<feature type="domain" description="SWIM-type" evidence="6">
    <location>
        <begin position="136"/>
        <end position="181"/>
    </location>
</feature>
<evidence type="ECO:0000256" key="3">
    <source>
        <dbReference type="ARBA" id="ARBA00022833"/>
    </source>
</evidence>
<dbReference type="PANTHER" id="PTHR47718">
    <property type="entry name" value="OS01G0519700 PROTEIN"/>
    <property type="match status" value="1"/>
</dbReference>
<dbReference type="PANTHER" id="PTHR47718:SF18">
    <property type="entry name" value="PROTEIN FAR1-RELATED SEQUENCE 5-LIKE"/>
    <property type="match status" value="1"/>
</dbReference>
<protein>
    <recommendedName>
        <fullName evidence="6">SWIM-type domain-containing protein</fullName>
    </recommendedName>
</protein>
<gene>
    <name evidence="7" type="ORF">DH2020_041097</name>
</gene>
<reference evidence="7 8" key="1">
    <citation type="journal article" date="2021" name="Comput. Struct. Biotechnol. J.">
        <title>De novo genome assembly of the potent medicinal plant Rehmannia glutinosa using nanopore technology.</title>
        <authorList>
            <person name="Ma L."/>
            <person name="Dong C."/>
            <person name="Song C."/>
            <person name="Wang X."/>
            <person name="Zheng X."/>
            <person name="Niu Y."/>
            <person name="Chen S."/>
            <person name="Feng W."/>
        </authorList>
    </citation>
    <scope>NUCLEOTIDE SEQUENCE [LARGE SCALE GENOMIC DNA]</scope>
    <source>
        <strain evidence="7">DH-2019</strain>
    </source>
</reference>
<dbReference type="InterPro" id="IPR006564">
    <property type="entry name" value="Znf_PMZ"/>
</dbReference>
<dbReference type="PROSITE" id="PS50966">
    <property type="entry name" value="ZF_SWIM"/>
    <property type="match status" value="1"/>
</dbReference>
<keyword evidence="1" id="KW-0479">Metal-binding</keyword>
<evidence type="ECO:0000256" key="2">
    <source>
        <dbReference type="ARBA" id="ARBA00022771"/>
    </source>
</evidence>
<dbReference type="SMART" id="SM00575">
    <property type="entry name" value="ZnF_PMZ"/>
    <property type="match status" value="1"/>
</dbReference>
<dbReference type="EMBL" id="JABTTQ020002267">
    <property type="protein sequence ID" value="KAK6125164.1"/>
    <property type="molecule type" value="Genomic_DNA"/>
</dbReference>
<organism evidence="7 8">
    <name type="scientific">Rehmannia glutinosa</name>
    <name type="common">Chinese foxglove</name>
    <dbReference type="NCBI Taxonomy" id="99300"/>
    <lineage>
        <taxon>Eukaryota</taxon>
        <taxon>Viridiplantae</taxon>
        <taxon>Streptophyta</taxon>
        <taxon>Embryophyta</taxon>
        <taxon>Tracheophyta</taxon>
        <taxon>Spermatophyta</taxon>
        <taxon>Magnoliopsida</taxon>
        <taxon>eudicotyledons</taxon>
        <taxon>Gunneridae</taxon>
        <taxon>Pentapetalae</taxon>
        <taxon>asterids</taxon>
        <taxon>lamiids</taxon>
        <taxon>Lamiales</taxon>
        <taxon>Orobanchaceae</taxon>
        <taxon>Rehmannieae</taxon>
        <taxon>Rehmannia</taxon>
    </lineage>
</organism>
<keyword evidence="8" id="KW-1185">Reference proteome</keyword>
<evidence type="ECO:0000313" key="8">
    <source>
        <dbReference type="Proteomes" id="UP001318860"/>
    </source>
</evidence>
<dbReference type="InterPro" id="IPR007527">
    <property type="entry name" value="Znf_SWIM"/>
</dbReference>
<keyword evidence="2 4" id="KW-0863">Zinc-finger</keyword>
<evidence type="ECO:0000256" key="4">
    <source>
        <dbReference type="PROSITE-ProRule" id="PRU00325"/>
    </source>
</evidence>
<comment type="caution">
    <text evidence="7">The sequence shown here is derived from an EMBL/GenBank/DDBJ whole genome shotgun (WGS) entry which is preliminary data.</text>
</comment>
<feature type="region of interest" description="Disordered" evidence="5">
    <location>
        <begin position="53"/>
        <end position="73"/>
    </location>
</feature>
<evidence type="ECO:0000313" key="7">
    <source>
        <dbReference type="EMBL" id="KAK6125164.1"/>
    </source>
</evidence>